<dbReference type="Proteomes" id="UP001232019">
    <property type="component" value="Chromosome"/>
</dbReference>
<keyword evidence="1" id="KW-0732">Signal</keyword>
<proteinExistence type="predicted"/>
<accession>A0AA49JA90</accession>
<evidence type="ECO:0000313" key="2">
    <source>
        <dbReference type="EMBL" id="WKK80722.1"/>
    </source>
</evidence>
<evidence type="ECO:0008006" key="3">
    <source>
        <dbReference type="Google" id="ProtNLM"/>
    </source>
</evidence>
<protein>
    <recommendedName>
        <fullName evidence="3">Outer membrane protein beta-barrel domain-containing protein</fullName>
    </recommendedName>
</protein>
<feature type="chain" id="PRO_5041393445" description="Outer membrane protein beta-barrel domain-containing protein" evidence="1">
    <location>
        <begin position="20"/>
        <end position="185"/>
    </location>
</feature>
<gene>
    <name evidence="2" type="ORF">QYS47_27125</name>
</gene>
<feature type="signal peptide" evidence="1">
    <location>
        <begin position="1"/>
        <end position="19"/>
    </location>
</feature>
<reference evidence="2" key="1">
    <citation type="submission" date="2023-08" db="EMBL/GenBank/DDBJ databases">
        <title>Comparative genomics and taxonomic characterization of three novel marine species of genus Marivirga.</title>
        <authorList>
            <person name="Muhammad N."/>
            <person name="Kim S.-G."/>
        </authorList>
    </citation>
    <scope>NUCLEOTIDE SEQUENCE</scope>
    <source>
        <strain evidence="2">BKB1-2</strain>
    </source>
</reference>
<dbReference type="Gene3D" id="2.40.160.20">
    <property type="match status" value="1"/>
</dbReference>
<sequence length="185" mass="20338">MKNLILTTCLIGLAFLSQAQDVKPERKGFSIGASAGIGILNYTKGESKENSTSLTVPNIMAGWMLNQKLGLYLNMPGVLYSENDSDRGFEALIPSVKYWPTNRVWVLGGAGMAMDFPAFYQVDDPATEDWNTGMGALLGVGVELYQSKKWTIDLQSKFLFSKINLPSNQEMTGSALMITLGINYY</sequence>
<organism evidence="2">
    <name type="scientific">Marivirga arenosa</name>
    <dbReference type="NCBI Taxonomy" id="3059076"/>
    <lineage>
        <taxon>Bacteria</taxon>
        <taxon>Pseudomonadati</taxon>
        <taxon>Bacteroidota</taxon>
        <taxon>Cytophagia</taxon>
        <taxon>Cytophagales</taxon>
        <taxon>Marivirgaceae</taxon>
        <taxon>Marivirga</taxon>
    </lineage>
</organism>
<evidence type="ECO:0000256" key="1">
    <source>
        <dbReference type="SAM" id="SignalP"/>
    </source>
</evidence>
<dbReference type="InterPro" id="IPR011250">
    <property type="entry name" value="OMP/PagP_B-barrel"/>
</dbReference>
<dbReference type="AlphaFoldDB" id="A0AA49JA90"/>
<dbReference type="KEGG" id="marp:QYS47_27125"/>
<name>A0AA49JA90_9BACT</name>
<dbReference type="EMBL" id="CP129968">
    <property type="protein sequence ID" value="WKK80722.1"/>
    <property type="molecule type" value="Genomic_DNA"/>
</dbReference>
<dbReference type="RefSeq" id="WP_302125362.1">
    <property type="nucleotide sequence ID" value="NZ_CP129968.2"/>
</dbReference>
<dbReference type="SUPFAM" id="SSF56925">
    <property type="entry name" value="OMPA-like"/>
    <property type="match status" value="1"/>
</dbReference>